<accession>A0A1F6G4D8</accession>
<evidence type="ECO:0000313" key="2">
    <source>
        <dbReference type="EMBL" id="OGG92973.1"/>
    </source>
</evidence>
<reference evidence="2 3" key="1">
    <citation type="journal article" date="2016" name="Nat. Commun.">
        <title>Thousands of microbial genomes shed light on interconnected biogeochemical processes in an aquifer system.</title>
        <authorList>
            <person name="Anantharaman K."/>
            <person name="Brown C.T."/>
            <person name="Hug L.A."/>
            <person name="Sharon I."/>
            <person name="Castelle C.J."/>
            <person name="Probst A.J."/>
            <person name="Thomas B.C."/>
            <person name="Singh A."/>
            <person name="Wilkins M.J."/>
            <person name="Karaoz U."/>
            <person name="Brodie E.L."/>
            <person name="Williams K.H."/>
            <person name="Hubbard S.S."/>
            <person name="Banfield J.F."/>
        </authorList>
    </citation>
    <scope>NUCLEOTIDE SEQUENCE [LARGE SCALE GENOMIC DNA]</scope>
</reference>
<feature type="region of interest" description="Disordered" evidence="1">
    <location>
        <begin position="1"/>
        <end position="25"/>
    </location>
</feature>
<organism evidence="2 3">
    <name type="scientific">Candidatus Kaiserbacteria bacterium RIFOXYD1_FULL_47_14</name>
    <dbReference type="NCBI Taxonomy" id="1798533"/>
    <lineage>
        <taxon>Bacteria</taxon>
        <taxon>Candidatus Kaiseribacteriota</taxon>
    </lineage>
</organism>
<dbReference type="NCBIfam" id="NF041770">
    <property type="entry name" value="CFI_box_CTERM"/>
    <property type="match status" value="1"/>
</dbReference>
<gene>
    <name evidence="2" type="ORF">A2609_01925</name>
</gene>
<proteinExistence type="predicted"/>
<name>A0A1F6G4D8_9BACT</name>
<evidence type="ECO:0000313" key="3">
    <source>
        <dbReference type="Proteomes" id="UP000176867"/>
    </source>
</evidence>
<dbReference type="AlphaFoldDB" id="A0A1F6G4D8"/>
<dbReference type="InterPro" id="IPR049886">
    <property type="entry name" value="CFI_box_CTERM_dom"/>
</dbReference>
<feature type="region of interest" description="Disordered" evidence="1">
    <location>
        <begin position="37"/>
        <end position="61"/>
    </location>
</feature>
<evidence type="ECO:0000256" key="1">
    <source>
        <dbReference type="SAM" id="MobiDB-lite"/>
    </source>
</evidence>
<sequence length="142" mass="16415">MNGFNNKGEWSGHLTGVVNDGSGCRRRSPIEYIEATKKEIEKGQQKRAEEQRQKKEAQPMWKTENSSGCFIATAAYGTPLAEEINLLRRFRDEQLARYRMGQAFIASYYRLSPPIAEIIEQSRVLRSITRAILRPIIWLLRK</sequence>
<protein>
    <submittedName>
        <fullName evidence="2">Uncharacterized protein</fullName>
    </submittedName>
</protein>
<feature type="compositionally biased region" description="Basic and acidic residues" evidence="1">
    <location>
        <begin position="37"/>
        <end position="57"/>
    </location>
</feature>
<dbReference type="STRING" id="1798533.A2609_01925"/>
<dbReference type="Proteomes" id="UP000176867">
    <property type="component" value="Unassembled WGS sequence"/>
</dbReference>
<comment type="caution">
    <text evidence="2">The sequence shown here is derived from an EMBL/GenBank/DDBJ whole genome shotgun (WGS) entry which is preliminary data.</text>
</comment>
<dbReference type="EMBL" id="MFMU01000014">
    <property type="protein sequence ID" value="OGG92973.1"/>
    <property type="molecule type" value="Genomic_DNA"/>
</dbReference>